<name>A0A1J7GQE5_LUPAN</name>
<keyword evidence="7" id="KW-1185">Reference proteome</keyword>
<dbReference type="CDD" id="cd22933">
    <property type="entry name" value="HFD_HFI1"/>
    <property type="match status" value="2"/>
</dbReference>
<dbReference type="OMA" id="NKVINGM"/>
<dbReference type="EMBL" id="CM007375">
    <property type="protein sequence ID" value="OIV96529.1"/>
    <property type="molecule type" value="Genomic_DNA"/>
</dbReference>
<dbReference type="PANTHER" id="PTHR21277">
    <property type="entry name" value="TRANSCRIPTIONAL ADAPTER 1"/>
    <property type="match status" value="1"/>
</dbReference>
<feature type="compositionally biased region" description="Polar residues" evidence="5">
    <location>
        <begin position="477"/>
        <end position="486"/>
    </location>
</feature>
<feature type="compositionally biased region" description="Basic and acidic residues" evidence="5">
    <location>
        <begin position="138"/>
        <end position="149"/>
    </location>
</feature>
<evidence type="ECO:0000313" key="6">
    <source>
        <dbReference type="EMBL" id="OIV96529.1"/>
    </source>
</evidence>
<keyword evidence="4" id="KW-0539">Nucleus</keyword>
<dbReference type="GO" id="GO:0003713">
    <property type="term" value="F:transcription coactivator activity"/>
    <property type="evidence" value="ECO:0007669"/>
    <property type="project" value="TreeGrafter"/>
</dbReference>
<dbReference type="STRING" id="3871.A0A1J7GQE5"/>
<evidence type="ECO:0000313" key="7">
    <source>
        <dbReference type="Proteomes" id="UP000188354"/>
    </source>
</evidence>
<evidence type="ECO:0000256" key="4">
    <source>
        <dbReference type="ARBA" id="ARBA00023242"/>
    </source>
</evidence>
<protein>
    <recommendedName>
        <fullName evidence="8">Transcriptional coactivator Hfi1/Transcriptional adapter 1</fullName>
    </recommendedName>
</protein>
<feature type="compositionally biased region" description="Basic and acidic residues" evidence="5">
    <location>
        <begin position="518"/>
        <end position="528"/>
    </location>
</feature>
<keyword evidence="3" id="KW-0804">Transcription</keyword>
<feature type="region of interest" description="Disordered" evidence="5">
    <location>
        <begin position="134"/>
        <end position="177"/>
    </location>
</feature>
<keyword evidence="2" id="KW-0805">Transcription regulation</keyword>
<feature type="compositionally biased region" description="Pro residues" evidence="5">
    <location>
        <begin position="395"/>
        <end position="404"/>
    </location>
</feature>
<evidence type="ECO:0000256" key="5">
    <source>
        <dbReference type="SAM" id="MobiDB-lite"/>
    </source>
</evidence>
<sequence length="738" mass="81101">MQPQQSLRIDLGELRAQIVKKLGVEKSKLYFYYLNRFLSQKLSKTEFDKLCFRILGRENLPLHNHFIKAILKNAIQAKTPPPVQPSGPPKSTAHATDISPGREDGHEQSVGSFQNQNQSQPIWSNGVLLVSPRKVRSGMRDRKLLRDRPSPLGPNGKVDSVSHQSLGTEDSSSKDDMENAVLTPCDYQRPTQYLQAVAELPENERGDADQRPAKKPRIHGKGPAEMPIVEDGEEVDQLSRLRFPRSPLVAPLGIPYCSASVGGARKALPVGSTGDFGSCSDSGRLSDTDTLHRRMEQIATVQGIGGVSMECAHMLNNMLDVYLKRLIKSCIELVGARSTNELRKPLAPKQQIQNKVINGMRPSYNQLLLQSVGGSIEPVPEHKPLCSVSLHDFKTPPPVQPSGPPKSTAHATDISPGREDGHEQSVGSFQNQNQSQPIWSNGVLLVSPRKVRSGMRDRKLLRDRPSPLGPNGKVDSVSHQSLGTEDSSSKDDMENAVLTPCDYQRPTQYLQAVAELPENERGDADQRPAKKPRIHGKGPAEMPIVEDGEEVDQLSRLRFPRSPLVAPLGIPYCSASVGGARKALPVGSTGDFGSCSDSGRLSDTDTLHRRMEQIATVQGIGGVSMECAHMLNNMLDVYLKRLIKSCIELVGARSTNELRKPLAPKQQIQNKVINGMRPSYNQLLLQSVGGSIEPVPEHKPLCSVSLHDFKVAMELNPQKLGEDWPLLLEKISMLSFEQ</sequence>
<accession>A0A1J7GQE5</accession>
<feature type="compositionally biased region" description="Polar residues" evidence="5">
    <location>
        <begin position="425"/>
        <end position="434"/>
    </location>
</feature>
<dbReference type="AlphaFoldDB" id="A0A1J7GQE5"/>
<gene>
    <name evidence="6" type="ORF">TanjilG_07921</name>
</gene>
<evidence type="ECO:0000256" key="1">
    <source>
        <dbReference type="ARBA" id="ARBA00004123"/>
    </source>
</evidence>
<dbReference type="Proteomes" id="UP000188354">
    <property type="component" value="Chromosome LG15"/>
</dbReference>
<dbReference type="GO" id="GO:0005634">
    <property type="term" value="C:nucleus"/>
    <property type="evidence" value="ECO:0007669"/>
    <property type="project" value="UniProtKB-SubCell"/>
</dbReference>
<feature type="compositionally biased region" description="Pro residues" evidence="5">
    <location>
        <begin position="79"/>
        <end position="88"/>
    </location>
</feature>
<feature type="region of interest" description="Disordered" evidence="5">
    <location>
        <begin position="201"/>
        <end position="225"/>
    </location>
</feature>
<evidence type="ECO:0000256" key="3">
    <source>
        <dbReference type="ARBA" id="ARBA00023163"/>
    </source>
</evidence>
<feature type="compositionally biased region" description="Polar residues" evidence="5">
    <location>
        <begin position="109"/>
        <end position="118"/>
    </location>
</feature>
<comment type="subcellular location">
    <subcellularLocation>
        <location evidence="1">Nucleus</location>
    </subcellularLocation>
</comment>
<proteinExistence type="predicted"/>
<evidence type="ECO:0000256" key="2">
    <source>
        <dbReference type="ARBA" id="ARBA00023015"/>
    </source>
</evidence>
<feature type="compositionally biased region" description="Basic and acidic residues" evidence="5">
    <location>
        <begin position="454"/>
        <end position="465"/>
    </location>
</feature>
<feature type="region of interest" description="Disordered" evidence="5">
    <location>
        <begin position="450"/>
        <end position="493"/>
    </location>
</feature>
<dbReference type="Pfam" id="PF12767">
    <property type="entry name" value="SAGA-Tad1"/>
    <property type="match status" value="2"/>
</dbReference>
<dbReference type="GO" id="GO:0006357">
    <property type="term" value="P:regulation of transcription by RNA polymerase II"/>
    <property type="evidence" value="ECO:0007669"/>
    <property type="project" value="TreeGrafter"/>
</dbReference>
<dbReference type="Gramene" id="OIV96529">
    <property type="protein sequence ID" value="OIV96529"/>
    <property type="gene ID" value="TanjilG_07921"/>
</dbReference>
<organism evidence="6 7">
    <name type="scientific">Lupinus angustifolius</name>
    <name type="common">Narrow-leaved blue lupine</name>
    <dbReference type="NCBI Taxonomy" id="3871"/>
    <lineage>
        <taxon>Eukaryota</taxon>
        <taxon>Viridiplantae</taxon>
        <taxon>Streptophyta</taxon>
        <taxon>Embryophyta</taxon>
        <taxon>Tracheophyta</taxon>
        <taxon>Spermatophyta</taxon>
        <taxon>Magnoliopsida</taxon>
        <taxon>eudicotyledons</taxon>
        <taxon>Gunneridae</taxon>
        <taxon>Pentapetalae</taxon>
        <taxon>rosids</taxon>
        <taxon>fabids</taxon>
        <taxon>Fabales</taxon>
        <taxon>Fabaceae</taxon>
        <taxon>Papilionoideae</taxon>
        <taxon>50 kb inversion clade</taxon>
        <taxon>genistoids sensu lato</taxon>
        <taxon>core genistoids</taxon>
        <taxon>Genisteae</taxon>
        <taxon>Lupinus</taxon>
    </lineage>
</organism>
<feature type="compositionally biased region" description="Basic and acidic residues" evidence="5">
    <location>
        <begin position="202"/>
        <end position="212"/>
    </location>
</feature>
<evidence type="ECO:0008006" key="8">
    <source>
        <dbReference type="Google" id="ProtNLM"/>
    </source>
</evidence>
<feature type="region of interest" description="Disordered" evidence="5">
    <location>
        <begin position="517"/>
        <end position="541"/>
    </location>
</feature>
<feature type="region of interest" description="Disordered" evidence="5">
    <location>
        <begin position="78"/>
        <end position="118"/>
    </location>
</feature>
<feature type="compositionally biased region" description="Polar residues" evidence="5">
    <location>
        <begin position="161"/>
        <end position="170"/>
    </location>
</feature>
<dbReference type="PANTHER" id="PTHR21277:SF5">
    <property type="entry name" value="TRANSCRIPTIONAL ADAPTER 1"/>
    <property type="match status" value="1"/>
</dbReference>
<feature type="region of interest" description="Disordered" evidence="5">
    <location>
        <begin position="387"/>
        <end position="434"/>
    </location>
</feature>
<dbReference type="GO" id="GO:0000124">
    <property type="term" value="C:SAGA complex"/>
    <property type="evidence" value="ECO:0007669"/>
    <property type="project" value="TreeGrafter"/>
</dbReference>
<dbReference type="InterPro" id="IPR024738">
    <property type="entry name" value="Hfi1/Tada1"/>
</dbReference>
<reference evidence="6 7" key="1">
    <citation type="journal article" date="2017" name="Plant Biotechnol. J.">
        <title>A comprehensive draft genome sequence for lupin (Lupinus angustifolius), an emerging health food: insights into plant-microbe interactions and legume evolution.</title>
        <authorList>
            <person name="Hane J.K."/>
            <person name="Ming Y."/>
            <person name="Kamphuis L.G."/>
            <person name="Nelson M.N."/>
            <person name="Garg G."/>
            <person name="Atkins C.A."/>
            <person name="Bayer P.E."/>
            <person name="Bravo A."/>
            <person name="Bringans S."/>
            <person name="Cannon S."/>
            <person name="Edwards D."/>
            <person name="Foley R."/>
            <person name="Gao L.L."/>
            <person name="Harrison M.J."/>
            <person name="Huang W."/>
            <person name="Hurgobin B."/>
            <person name="Li S."/>
            <person name="Liu C.W."/>
            <person name="McGrath A."/>
            <person name="Morahan G."/>
            <person name="Murray J."/>
            <person name="Weller J."/>
            <person name="Jian J."/>
            <person name="Singh K.B."/>
        </authorList>
    </citation>
    <scope>NUCLEOTIDE SEQUENCE [LARGE SCALE GENOMIC DNA]</scope>
    <source>
        <strain evidence="7">cv. Tanjil</strain>
        <tissue evidence="6">Whole plant</tissue>
    </source>
</reference>